<gene>
    <name evidence="6" type="ORF">BA724_04565</name>
</gene>
<evidence type="ECO:0000259" key="5">
    <source>
        <dbReference type="PROSITE" id="PS51935"/>
    </source>
</evidence>
<dbReference type="PANTHER" id="PTHR47053">
    <property type="entry name" value="MUREIN DD-ENDOPEPTIDASE MEPH-RELATED"/>
    <property type="match status" value="1"/>
</dbReference>
<evidence type="ECO:0000256" key="1">
    <source>
        <dbReference type="ARBA" id="ARBA00007074"/>
    </source>
</evidence>
<dbReference type="InterPro" id="IPR051202">
    <property type="entry name" value="Peptidase_C40"/>
</dbReference>
<dbReference type="Proteomes" id="UP000095658">
    <property type="component" value="Unassembled WGS sequence"/>
</dbReference>
<sequence length="303" mass="33012">MRKQIITTALASMVAFSGITITGLDQPKAHAATVAQSNQAAVGAKANELISTAKGLMGQATYSTAVYKKTAPYKFSCATFLNFIFEKHGVDLATYNENYMMKQGTAVSKANLQKGDLVFFDSNRGDSEPADHVGMYIGDNKIIHMADSKQNIVISDLNSKAYYRDNYLTARRVLPSLMSASPATKGDKVVASAYSLMKSSQSSSLTNAAFVNRVFQNNGVQLGAANLNEQMKKGTYVSRSQLKKGDIVFFNGTKGSTKPTMAAIYAGDHRLVMKTSEGVISRVIFVDWYDQHYLTARRVITGQ</sequence>
<protein>
    <recommendedName>
        <fullName evidence="5">NlpC/P60 domain-containing protein</fullName>
    </recommendedName>
</protein>
<proteinExistence type="inferred from homology"/>
<dbReference type="EMBL" id="MAMP01000020">
    <property type="protein sequence ID" value="OES45286.1"/>
    <property type="molecule type" value="Genomic_DNA"/>
</dbReference>
<dbReference type="Pfam" id="PF00877">
    <property type="entry name" value="NLPC_P60"/>
    <property type="match status" value="2"/>
</dbReference>
<evidence type="ECO:0000313" key="7">
    <source>
        <dbReference type="Proteomes" id="UP000095658"/>
    </source>
</evidence>
<keyword evidence="4" id="KW-0788">Thiol protease</keyword>
<dbReference type="PROSITE" id="PS51935">
    <property type="entry name" value="NLPC_P60"/>
    <property type="match status" value="2"/>
</dbReference>
<dbReference type="RefSeq" id="WP_069938167.1">
    <property type="nucleotide sequence ID" value="NZ_MAMP01000020.1"/>
</dbReference>
<organism evidence="6 7">
    <name type="scientific">Domibacillus iocasae</name>
    <dbReference type="NCBI Taxonomy" id="1714016"/>
    <lineage>
        <taxon>Bacteria</taxon>
        <taxon>Bacillati</taxon>
        <taxon>Bacillota</taxon>
        <taxon>Bacilli</taxon>
        <taxon>Bacillales</taxon>
        <taxon>Bacillaceae</taxon>
        <taxon>Domibacillus</taxon>
    </lineage>
</organism>
<comment type="similarity">
    <text evidence="1">Belongs to the peptidase C40 family.</text>
</comment>
<evidence type="ECO:0000256" key="4">
    <source>
        <dbReference type="ARBA" id="ARBA00022807"/>
    </source>
</evidence>
<accession>A0A1E7DQB5</accession>
<dbReference type="OrthoDB" id="9813368at2"/>
<dbReference type="AlphaFoldDB" id="A0A1E7DQB5"/>
<dbReference type="Gene3D" id="3.90.1720.10">
    <property type="entry name" value="endopeptidase domain like (from Nostoc punctiforme)"/>
    <property type="match status" value="2"/>
</dbReference>
<reference evidence="6 7" key="1">
    <citation type="submission" date="2016-06" db="EMBL/GenBank/DDBJ databases">
        <title>Domibacillus iocasae genome sequencing.</title>
        <authorList>
            <person name="Verma A."/>
            <person name="Pal Y."/>
            <person name="Ojha A.K."/>
            <person name="Krishnamurthi S."/>
        </authorList>
    </citation>
    <scope>NUCLEOTIDE SEQUENCE [LARGE SCALE GENOMIC DNA]</scope>
    <source>
        <strain evidence="6 7">DSM 29979</strain>
    </source>
</reference>
<dbReference type="InterPro" id="IPR000064">
    <property type="entry name" value="NLP_P60_dom"/>
</dbReference>
<evidence type="ECO:0000313" key="6">
    <source>
        <dbReference type="EMBL" id="OES45286.1"/>
    </source>
</evidence>
<dbReference type="STRING" id="1714016.BA724_04565"/>
<feature type="domain" description="NlpC/P60" evidence="5">
    <location>
        <begin position="176"/>
        <end position="300"/>
    </location>
</feature>
<feature type="domain" description="NlpC/P60" evidence="5">
    <location>
        <begin position="43"/>
        <end position="174"/>
    </location>
</feature>
<name>A0A1E7DQB5_9BACI</name>
<evidence type="ECO:0000256" key="3">
    <source>
        <dbReference type="ARBA" id="ARBA00022801"/>
    </source>
</evidence>
<keyword evidence="2" id="KW-0645">Protease</keyword>
<comment type="caution">
    <text evidence="6">The sequence shown here is derived from an EMBL/GenBank/DDBJ whole genome shotgun (WGS) entry which is preliminary data.</text>
</comment>
<dbReference type="InterPro" id="IPR038765">
    <property type="entry name" value="Papain-like_cys_pep_sf"/>
</dbReference>
<evidence type="ECO:0000256" key="2">
    <source>
        <dbReference type="ARBA" id="ARBA00022670"/>
    </source>
</evidence>
<dbReference type="GO" id="GO:0006508">
    <property type="term" value="P:proteolysis"/>
    <property type="evidence" value="ECO:0007669"/>
    <property type="project" value="UniProtKB-KW"/>
</dbReference>
<keyword evidence="3" id="KW-0378">Hydrolase</keyword>
<dbReference type="PANTHER" id="PTHR47053:SF1">
    <property type="entry name" value="MUREIN DD-ENDOPEPTIDASE MEPH-RELATED"/>
    <property type="match status" value="1"/>
</dbReference>
<dbReference type="SUPFAM" id="SSF54001">
    <property type="entry name" value="Cysteine proteinases"/>
    <property type="match status" value="2"/>
</dbReference>
<keyword evidence="7" id="KW-1185">Reference proteome</keyword>
<dbReference type="GO" id="GO:0008234">
    <property type="term" value="F:cysteine-type peptidase activity"/>
    <property type="evidence" value="ECO:0007669"/>
    <property type="project" value="UniProtKB-KW"/>
</dbReference>